<dbReference type="GO" id="GO:0005634">
    <property type="term" value="C:nucleus"/>
    <property type="evidence" value="ECO:0007669"/>
    <property type="project" value="TreeGrafter"/>
</dbReference>
<reference evidence="3" key="1">
    <citation type="journal article" date="2020" name="Stud. Mycol.">
        <title>101 Dothideomycetes genomes: a test case for predicting lifestyles and emergence of pathogens.</title>
        <authorList>
            <person name="Haridas S."/>
            <person name="Albert R."/>
            <person name="Binder M."/>
            <person name="Bloem J."/>
            <person name="Labutti K."/>
            <person name="Salamov A."/>
            <person name="Andreopoulos B."/>
            <person name="Baker S."/>
            <person name="Barry K."/>
            <person name="Bills G."/>
            <person name="Bluhm B."/>
            <person name="Cannon C."/>
            <person name="Castanera R."/>
            <person name="Culley D."/>
            <person name="Daum C."/>
            <person name="Ezra D."/>
            <person name="Gonzalez J."/>
            <person name="Henrissat B."/>
            <person name="Kuo A."/>
            <person name="Liang C."/>
            <person name="Lipzen A."/>
            <person name="Lutzoni F."/>
            <person name="Magnuson J."/>
            <person name="Mondo S."/>
            <person name="Nolan M."/>
            <person name="Ohm R."/>
            <person name="Pangilinan J."/>
            <person name="Park H.-J."/>
            <person name="Ramirez L."/>
            <person name="Alfaro M."/>
            <person name="Sun H."/>
            <person name="Tritt A."/>
            <person name="Yoshinaga Y."/>
            <person name="Zwiers L.-H."/>
            <person name="Turgeon B."/>
            <person name="Goodwin S."/>
            <person name="Spatafora J."/>
            <person name="Crous P."/>
            <person name="Grigoriev I."/>
        </authorList>
    </citation>
    <scope>NUCLEOTIDE SEQUENCE</scope>
    <source>
        <strain evidence="3">CBS 279.74</strain>
    </source>
</reference>
<feature type="compositionally biased region" description="Acidic residues" evidence="2">
    <location>
        <begin position="99"/>
        <end position="111"/>
    </location>
</feature>
<dbReference type="EMBL" id="MU005767">
    <property type="protein sequence ID" value="KAF2711837.1"/>
    <property type="molecule type" value="Genomic_DNA"/>
</dbReference>
<protein>
    <recommendedName>
        <fullName evidence="5">Zn(2)-C6 fungal-type domain-containing protein</fullName>
    </recommendedName>
</protein>
<dbReference type="OrthoDB" id="4475584at2759"/>
<dbReference type="PANTHER" id="PTHR37534">
    <property type="entry name" value="TRANSCRIPTIONAL ACTIVATOR PROTEIN UGA3"/>
    <property type="match status" value="1"/>
</dbReference>
<evidence type="ECO:0000256" key="1">
    <source>
        <dbReference type="ARBA" id="ARBA00023242"/>
    </source>
</evidence>
<evidence type="ECO:0000256" key="2">
    <source>
        <dbReference type="SAM" id="MobiDB-lite"/>
    </source>
</evidence>
<feature type="region of interest" description="Disordered" evidence="2">
    <location>
        <begin position="1"/>
        <end position="20"/>
    </location>
</feature>
<dbReference type="AlphaFoldDB" id="A0A6G1KHK3"/>
<dbReference type="InterPro" id="IPR001138">
    <property type="entry name" value="Zn2Cys6_DnaBD"/>
</dbReference>
<keyword evidence="1" id="KW-0539">Nucleus</keyword>
<dbReference type="GO" id="GO:0000981">
    <property type="term" value="F:DNA-binding transcription factor activity, RNA polymerase II-specific"/>
    <property type="evidence" value="ECO:0007669"/>
    <property type="project" value="InterPro"/>
</dbReference>
<keyword evidence="4" id="KW-1185">Reference proteome</keyword>
<gene>
    <name evidence="3" type="ORF">K504DRAFT_453618</name>
</gene>
<dbReference type="GO" id="GO:0000976">
    <property type="term" value="F:transcription cis-regulatory region binding"/>
    <property type="evidence" value="ECO:0007669"/>
    <property type="project" value="TreeGrafter"/>
</dbReference>
<evidence type="ECO:0000313" key="4">
    <source>
        <dbReference type="Proteomes" id="UP000799428"/>
    </source>
</evidence>
<accession>A0A6G1KHK3</accession>
<dbReference type="PANTHER" id="PTHR37534:SF2">
    <property type="entry name" value="N-ACETYLTRANSFERASE DOMAIN-CONTAINING PROTEIN"/>
    <property type="match status" value="1"/>
</dbReference>
<dbReference type="GO" id="GO:0045944">
    <property type="term" value="P:positive regulation of transcription by RNA polymerase II"/>
    <property type="evidence" value="ECO:0007669"/>
    <property type="project" value="TreeGrafter"/>
</dbReference>
<sequence>MVDSEQAEGSENTSSTRPKRSRAGCLTCRTRRRKCACDLVACICPSTTLCGVDNLAGDEGKPSCQNCTSKILGKNNFTPEVASNVKYTELKFVSGASENGDDQEPADDNGAEDSHETAVETSPIVTFTPPPTQPSQRMGAEASHRPAMVDTPSTDTYEFAIHGLLALGSGTGGSLNTETNFSPRTVPGDAVPTSVVQHGMYMTQTVPIMDGFDSDNSIIGDRLVQDWRLTNATTSHRFGHVPQERVLELLKHYRYDIAPWLDLCDSDQTFGCEVLHLLTESTWIRYAILALADKSLNKHQSETQDILLLADILRQQDTSLDLVCTALLDVMMVTGYVCQDLSKFWTEGSNAVFRIVDINTLLPKVGDKPLASSIYWLFVRLREQLLFCDMTSC</sequence>
<name>A0A6G1KHK3_9PLEO</name>
<dbReference type="GO" id="GO:0008270">
    <property type="term" value="F:zinc ion binding"/>
    <property type="evidence" value="ECO:0007669"/>
    <property type="project" value="InterPro"/>
</dbReference>
<feature type="region of interest" description="Disordered" evidence="2">
    <location>
        <begin position="96"/>
        <end position="151"/>
    </location>
</feature>
<evidence type="ECO:0008006" key="5">
    <source>
        <dbReference type="Google" id="ProtNLM"/>
    </source>
</evidence>
<dbReference type="CDD" id="cd00067">
    <property type="entry name" value="GAL4"/>
    <property type="match status" value="1"/>
</dbReference>
<proteinExistence type="predicted"/>
<evidence type="ECO:0000313" key="3">
    <source>
        <dbReference type="EMBL" id="KAF2711837.1"/>
    </source>
</evidence>
<dbReference type="Proteomes" id="UP000799428">
    <property type="component" value="Unassembled WGS sequence"/>
</dbReference>
<organism evidence="3 4">
    <name type="scientific">Pleomassaria siparia CBS 279.74</name>
    <dbReference type="NCBI Taxonomy" id="1314801"/>
    <lineage>
        <taxon>Eukaryota</taxon>
        <taxon>Fungi</taxon>
        <taxon>Dikarya</taxon>
        <taxon>Ascomycota</taxon>
        <taxon>Pezizomycotina</taxon>
        <taxon>Dothideomycetes</taxon>
        <taxon>Pleosporomycetidae</taxon>
        <taxon>Pleosporales</taxon>
        <taxon>Pleomassariaceae</taxon>
        <taxon>Pleomassaria</taxon>
    </lineage>
</organism>